<evidence type="ECO:0000256" key="5">
    <source>
        <dbReference type="ARBA" id="ARBA00022676"/>
    </source>
</evidence>
<dbReference type="GO" id="GO:0016263">
    <property type="term" value="F:glycoprotein-N-acetylgalactosamine 3-beta-galactosyltransferase activity"/>
    <property type="evidence" value="ECO:0007669"/>
    <property type="project" value="UniProtKB-EC"/>
</dbReference>
<evidence type="ECO:0000313" key="14">
    <source>
        <dbReference type="Proteomes" id="UP000011761"/>
    </source>
</evidence>
<keyword evidence="9" id="KW-0735">Signal-anchor</keyword>
<name>M2MU30_BAUPA</name>
<protein>
    <recommendedName>
        <fullName evidence="4">N-acetylgalactosaminide beta-1,3-galactosyltransferase</fullName>
        <ecNumber evidence="4">2.4.1.122</ecNumber>
    </recommendedName>
</protein>
<evidence type="ECO:0000259" key="12">
    <source>
        <dbReference type="Pfam" id="PF02434"/>
    </source>
</evidence>
<dbReference type="Gene3D" id="3.90.550.50">
    <property type="match status" value="1"/>
</dbReference>
<dbReference type="PANTHER" id="PTHR23033:SF47">
    <property type="entry name" value="APPLE DOMAIN-CONTAINING PROTEIN-RELATED"/>
    <property type="match status" value="1"/>
</dbReference>
<dbReference type="Proteomes" id="UP000011761">
    <property type="component" value="Unassembled WGS sequence"/>
</dbReference>
<evidence type="ECO:0000256" key="4">
    <source>
        <dbReference type="ARBA" id="ARBA00012557"/>
    </source>
</evidence>
<dbReference type="InterPro" id="IPR003378">
    <property type="entry name" value="Fringe-like_glycosylTrfase"/>
</dbReference>
<organism evidence="13 14">
    <name type="scientific">Baudoinia panamericana (strain UAMH 10762)</name>
    <name type="common">Angels' share fungus</name>
    <name type="synonym">Baudoinia compniacensis (strain UAMH 10762)</name>
    <dbReference type="NCBI Taxonomy" id="717646"/>
    <lineage>
        <taxon>Eukaryota</taxon>
        <taxon>Fungi</taxon>
        <taxon>Dikarya</taxon>
        <taxon>Ascomycota</taxon>
        <taxon>Pezizomycotina</taxon>
        <taxon>Dothideomycetes</taxon>
        <taxon>Dothideomycetidae</taxon>
        <taxon>Mycosphaerellales</taxon>
        <taxon>Teratosphaeriaceae</taxon>
        <taxon>Baudoinia</taxon>
    </lineage>
</organism>
<dbReference type="RefSeq" id="XP_007677698.1">
    <property type="nucleotide sequence ID" value="XM_007679508.1"/>
</dbReference>
<evidence type="ECO:0000256" key="7">
    <source>
        <dbReference type="ARBA" id="ARBA00022692"/>
    </source>
</evidence>
<dbReference type="EMBL" id="KB445557">
    <property type="protein sequence ID" value="EMC95053.1"/>
    <property type="molecule type" value="Genomic_DNA"/>
</dbReference>
<dbReference type="GO" id="GO:0016020">
    <property type="term" value="C:membrane"/>
    <property type="evidence" value="ECO:0007669"/>
    <property type="project" value="UniProtKB-SubCell"/>
</dbReference>
<comment type="similarity">
    <text evidence="3">Belongs to the glycosyltransferase 31 family. Beta3-Gal-T subfamily.</text>
</comment>
<dbReference type="OrthoDB" id="414175at2759"/>
<dbReference type="KEGG" id="bcom:BAUCODRAFT_524356"/>
<keyword evidence="8" id="KW-0547">Nucleotide-binding</keyword>
<gene>
    <name evidence="13" type="ORF">BAUCODRAFT_524356</name>
</gene>
<evidence type="ECO:0000256" key="8">
    <source>
        <dbReference type="ARBA" id="ARBA00022741"/>
    </source>
</evidence>
<accession>M2MU30</accession>
<dbReference type="GeneID" id="19115151"/>
<dbReference type="InterPro" id="IPR026050">
    <property type="entry name" value="C1GALT1/C1GALT1_chp1"/>
</dbReference>
<comment type="subcellular location">
    <subcellularLocation>
        <location evidence="1">Membrane</location>
        <topology evidence="1">Single-pass type II membrane protein</topology>
    </subcellularLocation>
</comment>
<evidence type="ECO:0000256" key="6">
    <source>
        <dbReference type="ARBA" id="ARBA00022679"/>
    </source>
</evidence>
<dbReference type="EC" id="2.4.1.122" evidence="4"/>
<evidence type="ECO:0000256" key="9">
    <source>
        <dbReference type="ARBA" id="ARBA00022968"/>
    </source>
</evidence>
<evidence type="ECO:0000313" key="13">
    <source>
        <dbReference type="EMBL" id="EMC95053.1"/>
    </source>
</evidence>
<evidence type="ECO:0000256" key="3">
    <source>
        <dbReference type="ARBA" id="ARBA00006462"/>
    </source>
</evidence>
<dbReference type="PANTHER" id="PTHR23033">
    <property type="entry name" value="BETA1,3-GALACTOSYLTRANSFERASE"/>
    <property type="match status" value="1"/>
</dbReference>
<reference evidence="13" key="1">
    <citation type="journal article" date="2012" name="PLoS Pathog.">
        <title>Diverse lifestyles and strategies of plant pathogenesis encoded in the genomes of eighteen Dothideomycetes fungi.</title>
        <authorList>
            <person name="Ohm R.A."/>
            <person name="Feau N."/>
            <person name="Henrissat B."/>
            <person name="Schoch C.L."/>
            <person name="Horwitz B.A."/>
            <person name="Barry K.W."/>
            <person name="Condon B.J."/>
            <person name="Copeland A.C."/>
            <person name="Dhillon B."/>
            <person name="Glaser F."/>
            <person name="Hesse C.N."/>
            <person name="Kosti I."/>
            <person name="LaButti K."/>
            <person name="Lindquist E.A."/>
            <person name="Lucas S."/>
            <person name="Salamov A.A."/>
            <person name="Bradshaw R.E."/>
            <person name="Ciuffetti L."/>
            <person name="Hamelin R.C."/>
            <person name="Kema G.H.J."/>
            <person name="Lawrence C."/>
            <person name="Scott J.A."/>
            <person name="Spatafora J.W."/>
            <person name="Turgeon B.G."/>
            <person name="de Wit P.J.G.M."/>
            <person name="Zhong S."/>
            <person name="Goodwin S.B."/>
            <person name="Grigoriev I.V."/>
        </authorList>
    </citation>
    <scope>NUCLEOTIDE SEQUENCE [LARGE SCALE GENOMIC DNA]</scope>
    <source>
        <strain evidence="13">UAMH 10762</strain>
    </source>
</reference>
<comment type="pathway">
    <text evidence="2">Protein modification; protein glycosylation.</text>
</comment>
<keyword evidence="14" id="KW-1185">Reference proteome</keyword>
<keyword evidence="10" id="KW-1133">Transmembrane helix</keyword>
<evidence type="ECO:0000256" key="10">
    <source>
        <dbReference type="ARBA" id="ARBA00022989"/>
    </source>
</evidence>
<sequence>MISSLGFSFRPLVLVTAAAFIFFFLSLTHVSPVRPWTASLWQPSLRLTGQAQETDPNAPLCRHLAGAEDVVVVMRTGATEIQNKLPVHLRTTFKCYPDTLIFSDYAEVFEGHQVYDVLVDVDHRIREVHPDFEHYHRLQELGRLGLEDHELHSESIESGPVGKNDNPGWRLDKWKFLPMIVRTLELRPNQKWYVFVEPDTYLVWTNLIQWLQTLNPGRASYYGSEVQIGNDIFAHGGSAFVLSNAAMNKAADIYTAHPDEWHSRTAQHWAGDCILGTALKQAGVKLTWAWPMFQGGNPTYMKWNDSKPEKQVWCTPALSYHHFLADEVERMWTFEQHRLRGLLSRIARPPSSSSSWRREESVMYHSDVFKQFILPDIPTERMAWSNMPPDDNLPHIPQLSMDACRRVCEVNDQCVQYSAGPDGCSVTNMANLGHAAEGMESAWMSDRIETWLYEMDKCRRRGWIHW</sequence>
<dbReference type="HOGENOM" id="CLU_022549_3_1_1"/>
<keyword evidence="6 13" id="KW-0808">Transferase</keyword>
<dbReference type="eggNOG" id="KOG2246">
    <property type="taxonomic scope" value="Eukaryota"/>
</dbReference>
<dbReference type="GO" id="GO:0000166">
    <property type="term" value="F:nucleotide binding"/>
    <property type="evidence" value="ECO:0007669"/>
    <property type="project" value="UniProtKB-KW"/>
</dbReference>
<keyword evidence="11" id="KW-0472">Membrane</keyword>
<dbReference type="Pfam" id="PF02434">
    <property type="entry name" value="Fringe"/>
    <property type="match status" value="1"/>
</dbReference>
<dbReference type="AlphaFoldDB" id="M2MU30"/>
<evidence type="ECO:0000256" key="1">
    <source>
        <dbReference type="ARBA" id="ARBA00004606"/>
    </source>
</evidence>
<feature type="domain" description="Fringe-like glycosyltransferase" evidence="12">
    <location>
        <begin position="186"/>
        <end position="324"/>
    </location>
</feature>
<keyword evidence="5" id="KW-0328">Glycosyltransferase</keyword>
<dbReference type="STRING" id="717646.M2MU30"/>
<proteinExistence type="inferred from homology"/>
<evidence type="ECO:0000256" key="11">
    <source>
        <dbReference type="ARBA" id="ARBA00023136"/>
    </source>
</evidence>
<dbReference type="OMA" id="FYRKPWC"/>
<keyword evidence="7" id="KW-0812">Transmembrane</keyword>
<evidence type="ECO:0000256" key="2">
    <source>
        <dbReference type="ARBA" id="ARBA00004922"/>
    </source>
</evidence>